<dbReference type="OrthoDB" id="307807at2157"/>
<dbReference type="InterPro" id="IPR019292">
    <property type="entry name" value="McrC"/>
</dbReference>
<dbReference type="Pfam" id="PF10117">
    <property type="entry name" value="McrBC"/>
    <property type="match status" value="1"/>
</dbReference>
<evidence type="ECO:0000313" key="1">
    <source>
        <dbReference type="EMBL" id="SEP05951.1"/>
    </source>
</evidence>
<dbReference type="AlphaFoldDB" id="A0A1H8US08"/>
<dbReference type="PANTHER" id="PTHR38733:SF1">
    <property type="entry name" value="TYPE IV METHYL-DIRECTED RESTRICTION ENZYME ECOKMCRBC"/>
    <property type="match status" value="1"/>
</dbReference>
<sequence>MTTTDLIELSEYDESDPIDLSDDDIEMIESQVDGLRVEYRRGKQVVLHTDHRVGVVALPDGPTIEIQPKIGEPNLVTLLRYANGTEPTHLSHETELESGTNFVDTVAALFLEELEAVLSQGLRREYVDVEGTEEYLRGRLNVQRQLAGGPGKTDFECDYDEFTYDTTLNQTILCVANTLSSLVDSTEIAGELREYESRLRRRVTLREVSIEEAERIELTRLTDYYEKVLALSRLVLKHIYIEDIVAGEGASYSLLIGMNDVFEKVVERSARETVDERDGWSVEGQARTDNLLRGNPSIRMRPDFVVKRHGEPVLVGDAKWKTKVKNNDVYQVVAYQTAYDAPGVLVYPDNDGAVENDYSVKNGYSLAMLELPTGVNTTDVGEFGREIAERFFAFLSRTLG</sequence>
<dbReference type="EMBL" id="FOCX01000030">
    <property type="protein sequence ID" value="SEP05951.1"/>
    <property type="molecule type" value="Genomic_DNA"/>
</dbReference>
<dbReference type="Proteomes" id="UP000198775">
    <property type="component" value="Unassembled WGS sequence"/>
</dbReference>
<dbReference type="RefSeq" id="WP_092663641.1">
    <property type="nucleotide sequence ID" value="NZ_FOCX01000030.1"/>
</dbReference>
<gene>
    <name evidence="1" type="ORF">SAMN05216388_10304</name>
</gene>
<organism evidence="1 2">
    <name type="scientific">Halorientalis persicus</name>
    <dbReference type="NCBI Taxonomy" id="1367881"/>
    <lineage>
        <taxon>Archaea</taxon>
        <taxon>Methanobacteriati</taxon>
        <taxon>Methanobacteriota</taxon>
        <taxon>Stenosarchaea group</taxon>
        <taxon>Halobacteria</taxon>
        <taxon>Halobacteriales</taxon>
        <taxon>Haloarculaceae</taxon>
        <taxon>Halorientalis</taxon>
    </lineage>
</organism>
<evidence type="ECO:0000313" key="2">
    <source>
        <dbReference type="Proteomes" id="UP000198775"/>
    </source>
</evidence>
<proteinExistence type="predicted"/>
<dbReference type="PANTHER" id="PTHR38733">
    <property type="entry name" value="PROTEIN MCRC"/>
    <property type="match status" value="1"/>
</dbReference>
<reference evidence="2" key="1">
    <citation type="submission" date="2016-10" db="EMBL/GenBank/DDBJ databases">
        <authorList>
            <person name="Varghese N."/>
            <person name="Submissions S."/>
        </authorList>
    </citation>
    <scope>NUCLEOTIDE SEQUENCE [LARGE SCALE GENOMIC DNA]</scope>
    <source>
        <strain evidence="2">IBRC-M 10043</strain>
    </source>
</reference>
<name>A0A1H8US08_9EURY</name>
<keyword evidence="2" id="KW-1185">Reference proteome</keyword>
<protein>
    <submittedName>
        <fullName evidence="1">5-methylcytosine-specific restriction enzyme subunit McrC</fullName>
    </submittedName>
</protein>
<accession>A0A1H8US08</accession>